<dbReference type="AlphaFoldDB" id="A0A8J3UZM1"/>
<feature type="chain" id="PRO_5035301680" description="Lipoprotein" evidence="2">
    <location>
        <begin position="31"/>
        <end position="189"/>
    </location>
</feature>
<feature type="region of interest" description="Disordered" evidence="1">
    <location>
        <begin position="32"/>
        <end position="55"/>
    </location>
</feature>
<evidence type="ECO:0000313" key="4">
    <source>
        <dbReference type="Proteomes" id="UP000605992"/>
    </source>
</evidence>
<name>A0A8J3UZM1_9ACTN</name>
<feature type="signal peptide" evidence="2">
    <location>
        <begin position="1"/>
        <end position="30"/>
    </location>
</feature>
<evidence type="ECO:0000256" key="2">
    <source>
        <dbReference type="SAM" id="SignalP"/>
    </source>
</evidence>
<keyword evidence="4" id="KW-1185">Reference proteome</keyword>
<evidence type="ECO:0008006" key="5">
    <source>
        <dbReference type="Google" id="ProtNLM"/>
    </source>
</evidence>
<comment type="caution">
    <text evidence="3">The sequence shown here is derived from an EMBL/GenBank/DDBJ whole genome shotgun (WGS) entry which is preliminary data.</text>
</comment>
<evidence type="ECO:0000313" key="3">
    <source>
        <dbReference type="EMBL" id="GII52797.1"/>
    </source>
</evidence>
<sequence>MRIVPPCQKWMLRRVGALAAAAIAVTACQAGDNASEPVRTSAPSVTPSPTPSRSVGEATVVAAYRDLYPAGQRAEHAPPEERRAILDDVATQPLLDRMLRGIAALRVTGRVTWGAPVIHAFEVRIEEDRATLHDCQDGSKAGQADDKTGKHLTRGSTGTHLIANLSKGTDGAWRISKVEQVDEPCSPAS</sequence>
<dbReference type="PROSITE" id="PS51257">
    <property type="entry name" value="PROKAR_LIPOPROTEIN"/>
    <property type="match status" value="1"/>
</dbReference>
<accession>A0A8J3UZM1</accession>
<dbReference type="Proteomes" id="UP000605992">
    <property type="component" value="Unassembled WGS sequence"/>
</dbReference>
<organism evidence="3 4">
    <name type="scientific">Planotetraspora thailandica</name>
    <dbReference type="NCBI Taxonomy" id="487172"/>
    <lineage>
        <taxon>Bacteria</taxon>
        <taxon>Bacillati</taxon>
        <taxon>Actinomycetota</taxon>
        <taxon>Actinomycetes</taxon>
        <taxon>Streptosporangiales</taxon>
        <taxon>Streptosporangiaceae</taxon>
        <taxon>Planotetraspora</taxon>
    </lineage>
</organism>
<proteinExistence type="predicted"/>
<gene>
    <name evidence="3" type="ORF">Pth03_11860</name>
</gene>
<reference evidence="3" key="1">
    <citation type="submission" date="2021-01" db="EMBL/GenBank/DDBJ databases">
        <title>Whole genome shotgun sequence of Planotetraspora thailandica NBRC 104271.</title>
        <authorList>
            <person name="Komaki H."/>
            <person name="Tamura T."/>
        </authorList>
    </citation>
    <scope>NUCLEOTIDE SEQUENCE</scope>
    <source>
        <strain evidence="3">NBRC 104271</strain>
    </source>
</reference>
<feature type="compositionally biased region" description="Low complexity" evidence="1">
    <location>
        <begin position="37"/>
        <end position="55"/>
    </location>
</feature>
<evidence type="ECO:0000256" key="1">
    <source>
        <dbReference type="SAM" id="MobiDB-lite"/>
    </source>
</evidence>
<protein>
    <recommendedName>
        <fullName evidence="5">Lipoprotein</fullName>
    </recommendedName>
</protein>
<keyword evidence="2" id="KW-0732">Signal</keyword>
<feature type="compositionally biased region" description="Basic and acidic residues" evidence="1">
    <location>
        <begin position="136"/>
        <end position="149"/>
    </location>
</feature>
<feature type="region of interest" description="Disordered" evidence="1">
    <location>
        <begin position="136"/>
        <end position="155"/>
    </location>
</feature>
<dbReference type="EMBL" id="BOOR01000007">
    <property type="protein sequence ID" value="GII52797.1"/>
    <property type="molecule type" value="Genomic_DNA"/>
</dbReference>